<name>A0A2S1QWY2_9FLAO</name>
<dbReference type="InterPro" id="IPR011050">
    <property type="entry name" value="Pectin_lyase_fold/virulence"/>
</dbReference>
<dbReference type="EMBL" id="CP029186">
    <property type="protein sequence ID" value="AWH84916.1"/>
    <property type="molecule type" value="Genomic_DNA"/>
</dbReference>
<dbReference type="AlphaFoldDB" id="A0A2S1QWY2"/>
<dbReference type="SUPFAM" id="SSF51126">
    <property type="entry name" value="Pectin lyase-like"/>
    <property type="match status" value="1"/>
</dbReference>
<feature type="domain" description="Rhamnogalacturonase A/B/Epimerase-like pectate lyase" evidence="1">
    <location>
        <begin position="96"/>
        <end position="282"/>
    </location>
</feature>
<dbReference type="Proteomes" id="UP000244929">
    <property type="component" value="Chromosome"/>
</dbReference>
<dbReference type="OrthoDB" id="606446at2"/>
<dbReference type="KEGG" id="falb:HYN59_07155"/>
<dbReference type="Pfam" id="PF12708">
    <property type="entry name" value="Pect-lyase_RHGA_epim"/>
    <property type="match status" value="1"/>
</dbReference>
<dbReference type="InterPro" id="IPR012334">
    <property type="entry name" value="Pectin_lyas_fold"/>
</dbReference>
<proteinExistence type="predicted"/>
<dbReference type="Gene3D" id="2.160.20.10">
    <property type="entry name" value="Single-stranded right-handed beta-helix, Pectin lyase-like"/>
    <property type="match status" value="1"/>
</dbReference>
<dbReference type="InterPro" id="IPR024535">
    <property type="entry name" value="RHGA/B-epi-like_pectate_lyase"/>
</dbReference>
<sequence>MIEYNTIANMKSATGIANGQLAYVKGYFAAGDGGGGMFIYNSTDTQADNKGVIFAPNSGSGRWIRQYEGYMNVEYFGVQKAWDFYGTTDPLFSNSERIQLMIDYAYSKRTGFGDSKSSDMTIYFPTGDYFIDKTITLKDEVRLLGSSSTILTNEKYNYDYMFKLDVGPVTKLRMEDFIINTNQLYTCGGLHIKAAFPTTSDPSGLWHGVFRNITIQNCKGTAIYLEGGEGNTATTSTSNWNLPNQMVVFDNVRAERMTATYPALKLTGQNANYTFLNCEFRNKQGLTLAGTCVEIKSVNSGTSYMERMATNAVSFVNSGGGAYSEYFATIEDSTNITFDTNFFEGLDTCFSIKNSQQIQIFNNRFANAIGSGFLDSGHTSTGNVGSLIAAEGSIINIWNNHITSSGSNTSAIVNQYFITGTGNNNVFNVLNNSFSHPELSKTTGVLQTVSVDVAYAANNTTHGTLHTSSKKLVFATVPASPLSIVSKIDSDICPGETVFIKASGGSIQFLPMNPTSEITGRNIYLNGRASLTINNGQGVTFMKADNVSGNEKCAYHLVSIAN</sequence>
<gene>
    <name evidence="2" type="ORF">HYN59_07155</name>
</gene>
<organism evidence="2 3">
    <name type="scientific">Flavobacterium album</name>
    <dbReference type="NCBI Taxonomy" id="2175091"/>
    <lineage>
        <taxon>Bacteria</taxon>
        <taxon>Pseudomonadati</taxon>
        <taxon>Bacteroidota</taxon>
        <taxon>Flavobacteriia</taxon>
        <taxon>Flavobacteriales</taxon>
        <taxon>Flavobacteriaceae</taxon>
        <taxon>Flavobacterium</taxon>
    </lineage>
</organism>
<dbReference type="RefSeq" id="WP_108777622.1">
    <property type="nucleotide sequence ID" value="NZ_CP029186.1"/>
</dbReference>
<evidence type="ECO:0000313" key="2">
    <source>
        <dbReference type="EMBL" id="AWH84916.1"/>
    </source>
</evidence>
<protein>
    <recommendedName>
        <fullName evidence="1">Rhamnogalacturonase A/B/Epimerase-like pectate lyase domain-containing protein</fullName>
    </recommendedName>
</protein>
<reference evidence="2 3" key="1">
    <citation type="submission" date="2018-04" db="EMBL/GenBank/DDBJ databases">
        <title>Genome sequencing of Flavobacterium sp. HYN0059.</title>
        <authorList>
            <person name="Yi H."/>
            <person name="Baek C."/>
        </authorList>
    </citation>
    <scope>NUCLEOTIDE SEQUENCE [LARGE SCALE GENOMIC DNA]</scope>
    <source>
        <strain evidence="2 3">HYN0059</strain>
    </source>
</reference>
<evidence type="ECO:0000259" key="1">
    <source>
        <dbReference type="Pfam" id="PF12708"/>
    </source>
</evidence>
<accession>A0A2S1QWY2</accession>
<keyword evidence="3" id="KW-1185">Reference proteome</keyword>
<evidence type="ECO:0000313" key="3">
    <source>
        <dbReference type="Proteomes" id="UP000244929"/>
    </source>
</evidence>